<feature type="transmembrane region" description="Helical" evidence="1">
    <location>
        <begin position="192"/>
        <end position="208"/>
    </location>
</feature>
<protein>
    <recommendedName>
        <fullName evidence="4">O-antigen ligase like membrane protein</fullName>
    </recommendedName>
</protein>
<evidence type="ECO:0000313" key="3">
    <source>
        <dbReference type="Proteomes" id="UP000053091"/>
    </source>
</evidence>
<keyword evidence="3" id="KW-1185">Reference proteome</keyword>
<feature type="transmembrane region" description="Helical" evidence="1">
    <location>
        <begin position="92"/>
        <end position="108"/>
    </location>
</feature>
<evidence type="ECO:0000313" key="2">
    <source>
        <dbReference type="EMBL" id="GAP42357.1"/>
    </source>
</evidence>
<dbReference type="AlphaFoldDB" id="A0A0S7BP06"/>
<name>A0A0S7BP06_9BACT</name>
<reference evidence="2" key="1">
    <citation type="journal article" date="2015" name="Genome Announc.">
        <title>Draft Genome Sequence of Bacteroidales Strain TBC1, a Novel Isolate from a Methanogenic Wastewater Treatment System.</title>
        <authorList>
            <person name="Tourlousse D.M."/>
            <person name="Matsuura N."/>
            <person name="Sun L."/>
            <person name="Toyonaga M."/>
            <person name="Kuroda K."/>
            <person name="Ohashi A."/>
            <person name="Cruz R."/>
            <person name="Yamaguchi T."/>
            <person name="Sekiguchi Y."/>
        </authorList>
    </citation>
    <scope>NUCLEOTIDE SEQUENCE [LARGE SCALE GENOMIC DNA]</scope>
    <source>
        <strain evidence="2">TBC1</strain>
    </source>
</reference>
<sequence length="421" mass="48766">MKTISRKSYFRFLIIMLMVTTYLPVVTNNLPPIIRSHHLWAGIWGVSILILARPIFNNRILLYVLIYYLLLVLVMMNSVWSNMDKWNRAQGINELYMLTMALTMYAYFEYSRDFVGFAKILRWVLTFIFFTAILSIYSSIVDPMYARKIVSGAIDQAEDVLKYGGGSYGFAGAIMMILPLVIYYYRNNYKSNYSKPIILLFGILLYYALLRIQLFANILLSTIIIVIALIGERNIRKNIIFFGLLTVLTVALVPYMPQFLFYVSNFFETDSEVYFKINDLAVFIKYGADYGDTATSLRSARYPMLFEGFLTNPLLGIFNSDSTLNIEGGGHLYWMNKLTVYGLLGFIPFALAFYFFVKNALKIMDTEFSFYFLLSIGSGVVLGFMKSLAGREFWYMFFFILPGLYWLPLLKKESKNKVDQR</sequence>
<feature type="transmembrane region" description="Helical" evidence="1">
    <location>
        <begin position="39"/>
        <end position="56"/>
    </location>
</feature>
<feature type="transmembrane region" description="Helical" evidence="1">
    <location>
        <begin position="238"/>
        <end position="256"/>
    </location>
</feature>
<keyword evidence="1" id="KW-0812">Transmembrane</keyword>
<feature type="transmembrane region" description="Helical" evidence="1">
    <location>
        <begin position="120"/>
        <end position="140"/>
    </location>
</feature>
<feature type="transmembrane region" description="Helical" evidence="1">
    <location>
        <begin position="338"/>
        <end position="356"/>
    </location>
</feature>
<proteinExistence type="predicted"/>
<organism evidence="2">
    <name type="scientific">Lentimicrobium saccharophilum</name>
    <dbReference type="NCBI Taxonomy" id="1678841"/>
    <lineage>
        <taxon>Bacteria</taxon>
        <taxon>Pseudomonadati</taxon>
        <taxon>Bacteroidota</taxon>
        <taxon>Bacteroidia</taxon>
        <taxon>Bacteroidales</taxon>
        <taxon>Lentimicrobiaceae</taxon>
        <taxon>Lentimicrobium</taxon>
    </lineage>
</organism>
<gene>
    <name evidence="2" type="ORF">TBC1_11486</name>
</gene>
<feature type="transmembrane region" description="Helical" evidence="1">
    <location>
        <begin position="168"/>
        <end position="185"/>
    </location>
</feature>
<feature type="transmembrane region" description="Helical" evidence="1">
    <location>
        <begin position="61"/>
        <end position="80"/>
    </location>
</feature>
<keyword evidence="1" id="KW-1133">Transmembrane helix</keyword>
<feature type="transmembrane region" description="Helical" evidence="1">
    <location>
        <begin position="393"/>
        <end position="410"/>
    </location>
</feature>
<evidence type="ECO:0000256" key="1">
    <source>
        <dbReference type="SAM" id="Phobius"/>
    </source>
</evidence>
<dbReference type="Proteomes" id="UP000053091">
    <property type="component" value="Unassembled WGS sequence"/>
</dbReference>
<feature type="transmembrane region" description="Helical" evidence="1">
    <location>
        <begin position="368"/>
        <end position="387"/>
    </location>
</feature>
<feature type="transmembrane region" description="Helical" evidence="1">
    <location>
        <begin position="9"/>
        <end position="27"/>
    </location>
</feature>
<feature type="transmembrane region" description="Helical" evidence="1">
    <location>
        <begin position="214"/>
        <end position="231"/>
    </location>
</feature>
<dbReference type="STRING" id="1678841.TBC1_11486"/>
<dbReference type="EMBL" id="DF968182">
    <property type="protein sequence ID" value="GAP42357.1"/>
    <property type="molecule type" value="Genomic_DNA"/>
</dbReference>
<accession>A0A0S7BP06</accession>
<keyword evidence="1" id="KW-0472">Membrane</keyword>
<evidence type="ECO:0008006" key="4">
    <source>
        <dbReference type="Google" id="ProtNLM"/>
    </source>
</evidence>